<organism evidence="1 2">
    <name type="scientific">Listeria monocytogenes serotype 4a (strain M7)</name>
    <dbReference type="NCBI Taxonomy" id="1030009"/>
    <lineage>
        <taxon>Bacteria</taxon>
        <taxon>Bacillati</taxon>
        <taxon>Bacillota</taxon>
        <taxon>Bacilli</taxon>
        <taxon>Bacillales</taxon>
        <taxon>Listeriaceae</taxon>
        <taxon>Listeria</taxon>
    </lineage>
</organism>
<proteinExistence type="predicted"/>
<dbReference type="RefSeq" id="WP_003768842.1">
    <property type="nucleotide sequence ID" value="NC_017537.1"/>
</dbReference>
<gene>
    <name evidence="1" type="ordered locus">LMM7_0108</name>
</gene>
<dbReference type="EMBL" id="CP002816">
    <property type="protein sequence ID" value="AEH91114.1"/>
    <property type="molecule type" value="Genomic_DNA"/>
</dbReference>
<dbReference type="KEGG" id="lmq:LMM7_0108"/>
<evidence type="ECO:0000313" key="1">
    <source>
        <dbReference type="EMBL" id="AEH91114.1"/>
    </source>
</evidence>
<accession>A0A0E0US18</accession>
<reference evidence="1 2" key="1">
    <citation type="journal article" date="2011" name="J. Bacteriol.">
        <title>Genome sequence of the nonpathogenic Listeria monocytogenes serovar 4a strain M7.</title>
        <authorList>
            <person name="Chen J."/>
            <person name="Xia Y."/>
            <person name="Cheng C."/>
            <person name="Fang C."/>
            <person name="Shan Y."/>
            <person name="Jin G."/>
            <person name="Fang W."/>
        </authorList>
    </citation>
    <scope>NUCLEOTIDE SEQUENCE [LARGE SCALE GENOMIC DNA]</scope>
    <source>
        <strain evidence="1 2">M7</strain>
    </source>
</reference>
<dbReference type="Proteomes" id="UP000000486">
    <property type="component" value="Chromosome"/>
</dbReference>
<evidence type="ECO:0000313" key="2">
    <source>
        <dbReference type="Proteomes" id="UP000000486"/>
    </source>
</evidence>
<dbReference type="AlphaFoldDB" id="A0A0E0US18"/>
<name>A0A0E0US18_LISMM</name>
<dbReference type="PATRIC" id="fig|1030009.3.peg.103"/>
<dbReference type="HOGENOM" id="CLU_2316904_0_0_9"/>
<sequence length="99" mass="11428">MKQYYVLLNADGFITVWSSEKQEGFLKIEASEDDFNKLDFVRVENGKAKVDEQRRQQIIKEYEASTLTEIDKLKMQNIELRDSILDLAIIVDGLGGELE</sequence>
<protein>
    <submittedName>
        <fullName evidence="1">Gp20 protein</fullName>
    </submittedName>
</protein>